<proteinExistence type="predicted"/>
<dbReference type="PANTHER" id="PTHR34071:SF2">
    <property type="entry name" value="FLAVIN-NUCLEOTIDE-BINDING PROTEIN"/>
    <property type="match status" value="1"/>
</dbReference>
<dbReference type="InterPro" id="IPR024747">
    <property type="entry name" value="Pyridox_Oxase-rel"/>
</dbReference>
<dbReference type="OrthoDB" id="444432at2759"/>
<comment type="caution">
    <text evidence="1">The sequence shown here is derived from an EMBL/GenBank/DDBJ whole genome shotgun (WGS) entry which is preliminary data.</text>
</comment>
<reference evidence="1" key="1">
    <citation type="journal article" date="2020" name="Stud. Mycol.">
        <title>101 Dothideomycetes genomes: a test case for predicting lifestyles and emergence of pathogens.</title>
        <authorList>
            <person name="Haridas S."/>
            <person name="Albert R."/>
            <person name="Binder M."/>
            <person name="Bloem J."/>
            <person name="Labutti K."/>
            <person name="Salamov A."/>
            <person name="Andreopoulos B."/>
            <person name="Baker S."/>
            <person name="Barry K."/>
            <person name="Bills G."/>
            <person name="Bluhm B."/>
            <person name="Cannon C."/>
            <person name="Castanera R."/>
            <person name="Culley D."/>
            <person name="Daum C."/>
            <person name="Ezra D."/>
            <person name="Gonzalez J."/>
            <person name="Henrissat B."/>
            <person name="Kuo A."/>
            <person name="Liang C."/>
            <person name="Lipzen A."/>
            <person name="Lutzoni F."/>
            <person name="Magnuson J."/>
            <person name="Mondo S."/>
            <person name="Nolan M."/>
            <person name="Ohm R."/>
            <person name="Pangilinan J."/>
            <person name="Park H.-J."/>
            <person name="Ramirez L."/>
            <person name="Alfaro M."/>
            <person name="Sun H."/>
            <person name="Tritt A."/>
            <person name="Yoshinaga Y."/>
            <person name="Zwiers L.-H."/>
            <person name="Turgeon B."/>
            <person name="Goodwin S."/>
            <person name="Spatafora J."/>
            <person name="Crous P."/>
            <person name="Grigoriev I."/>
        </authorList>
    </citation>
    <scope>NUCLEOTIDE SEQUENCE</scope>
    <source>
        <strain evidence="1">CBS 101060</strain>
    </source>
</reference>
<accession>A0A9P4VM33</accession>
<dbReference type="InterPro" id="IPR012349">
    <property type="entry name" value="Split_barrel_FMN-bd"/>
</dbReference>
<dbReference type="AlphaFoldDB" id="A0A9P4VM33"/>
<organism evidence="1 2">
    <name type="scientific">Patellaria atrata CBS 101060</name>
    <dbReference type="NCBI Taxonomy" id="1346257"/>
    <lineage>
        <taxon>Eukaryota</taxon>
        <taxon>Fungi</taxon>
        <taxon>Dikarya</taxon>
        <taxon>Ascomycota</taxon>
        <taxon>Pezizomycotina</taxon>
        <taxon>Dothideomycetes</taxon>
        <taxon>Dothideomycetes incertae sedis</taxon>
        <taxon>Patellariales</taxon>
        <taxon>Patellariaceae</taxon>
        <taxon>Patellaria</taxon>
    </lineage>
</organism>
<dbReference type="PANTHER" id="PTHR34071">
    <property type="entry name" value="5-NITROIMIDAZOLE ANTIBIOTICS RESISTANCE PROTEIN, NIMA-FAMILY-RELATED PROTEIN-RELATED"/>
    <property type="match status" value="1"/>
</dbReference>
<sequence length="265" mass="29201">MTDNKEAYPPHSRTTVKRLPNRGVYDYNTIHSILDSIPILHVSFNPPTSSPDEPQFPVVLPMLGSIGNFANKSQTLNTGPQCIYLHGSSAARMMRLGSSSESQGFPVTVAATKLDGYVLALTPFNHSCNYRSAVVNGLAYEVVDEEEKMWALTLITEGIVKGRWDGSRVPPTKAEMTATGVLRVEIQTGSAKIREGGPHDDKKDLRDHASVERVWTGVVPAWETVGDPVASETNKVERVPQYLNEWVEEMRILNEEQAVGAALRD</sequence>
<dbReference type="Pfam" id="PF12900">
    <property type="entry name" value="Pyridox_ox_2"/>
    <property type="match status" value="1"/>
</dbReference>
<protein>
    <submittedName>
        <fullName evidence="1">FMN-binding split barrel</fullName>
    </submittedName>
</protein>
<dbReference type="SUPFAM" id="SSF50475">
    <property type="entry name" value="FMN-binding split barrel"/>
    <property type="match status" value="1"/>
</dbReference>
<evidence type="ECO:0000313" key="2">
    <source>
        <dbReference type="Proteomes" id="UP000799429"/>
    </source>
</evidence>
<name>A0A9P4VM33_9PEZI</name>
<evidence type="ECO:0000313" key="1">
    <source>
        <dbReference type="EMBL" id="KAF2838151.1"/>
    </source>
</evidence>
<gene>
    <name evidence="1" type="ORF">M501DRAFT_857996</name>
</gene>
<dbReference type="Gene3D" id="2.30.110.10">
    <property type="entry name" value="Electron Transport, Fmn-binding Protein, Chain A"/>
    <property type="match status" value="1"/>
</dbReference>
<dbReference type="Proteomes" id="UP000799429">
    <property type="component" value="Unassembled WGS sequence"/>
</dbReference>
<keyword evidence="2" id="KW-1185">Reference proteome</keyword>
<dbReference type="EMBL" id="MU006097">
    <property type="protein sequence ID" value="KAF2838151.1"/>
    <property type="molecule type" value="Genomic_DNA"/>
</dbReference>